<dbReference type="Pfam" id="PF07859">
    <property type="entry name" value="Abhydrolase_3"/>
    <property type="match status" value="1"/>
</dbReference>
<gene>
    <name evidence="5" type="ORF">H6H00_13635</name>
</gene>
<dbReference type="PANTHER" id="PTHR48081:SF8">
    <property type="entry name" value="ALPHA_BETA HYDROLASE FOLD-3 DOMAIN-CONTAINING PROTEIN-RELATED"/>
    <property type="match status" value="1"/>
</dbReference>
<evidence type="ECO:0000313" key="5">
    <source>
        <dbReference type="EMBL" id="QNG54824.1"/>
    </source>
</evidence>
<dbReference type="FunFam" id="3.40.50.1820:FF:000089">
    <property type="entry name" value="Alpha/beta hydrolase"/>
    <property type="match status" value="1"/>
</dbReference>
<feature type="active site" evidence="3">
    <location>
        <position position="156"/>
    </location>
</feature>
<organism evidence="5 6">
    <name type="scientific">Pseudonocardia petroleophila</name>
    <dbReference type="NCBI Taxonomy" id="37331"/>
    <lineage>
        <taxon>Bacteria</taxon>
        <taxon>Bacillati</taxon>
        <taxon>Actinomycetota</taxon>
        <taxon>Actinomycetes</taxon>
        <taxon>Pseudonocardiales</taxon>
        <taxon>Pseudonocardiaceae</taxon>
        <taxon>Pseudonocardia</taxon>
    </lineage>
</organism>
<keyword evidence="2 5" id="KW-0378">Hydrolase</keyword>
<dbReference type="Gene3D" id="3.40.50.1820">
    <property type="entry name" value="alpha/beta hydrolase"/>
    <property type="match status" value="1"/>
</dbReference>
<dbReference type="PANTHER" id="PTHR48081">
    <property type="entry name" value="AB HYDROLASE SUPERFAMILY PROTEIN C4A8.06C"/>
    <property type="match status" value="1"/>
</dbReference>
<dbReference type="InterPro" id="IPR050300">
    <property type="entry name" value="GDXG_lipolytic_enzyme"/>
</dbReference>
<dbReference type="SUPFAM" id="SSF53474">
    <property type="entry name" value="alpha/beta-Hydrolases"/>
    <property type="match status" value="1"/>
</dbReference>
<comment type="similarity">
    <text evidence="1">Belongs to the 'GDXG' lipolytic enzyme family.</text>
</comment>
<evidence type="ECO:0000256" key="3">
    <source>
        <dbReference type="PROSITE-ProRule" id="PRU10038"/>
    </source>
</evidence>
<dbReference type="InterPro" id="IPR029058">
    <property type="entry name" value="AB_hydrolase_fold"/>
</dbReference>
<protein>
    <submittedName>
        <fullName evidence="5">Alpha/beta hydrolase</fullName>
    </submittedName>
</protein>
<dbReference type="AlphaFoldDB" id="A0A7G7MPW3"/>
<reference evidence="5 6" key="1">
    <citation type="submission" date="2020-08" db="EMBL/GenBank/DDBJ databases">
        <authorList>
            <person name="Mo P."/>
        </authorList>
    </citation>
    <scope>NUCLEOTIDE SEQUENCE [LARGE SCALE GENOMIC DNA]</scope>
    <source>
        <strain evidence="5 6">CGMCC 4.1532</strain>
    </source>
</reference>
<proteinExistence type="inferred from homology"/>
<dbReference type="Proteomes" id="UP000515728">
    <property type="component" value="Chromosome"/>
</dbReference>
<evidence type="ECO:0000259" key="4">
    <source>
        <dbReference type="Pfam" id="PF07859"/>
    </source>
</evidence>
<dbReference type="KEGG" id="ppel:H6H00_13635"/>
<dbReference type="EMBL" id="CP060131">
    <property type="protein sequence ID" value="QNG54824.1"/>
    <property type="molecule type" value="Genomic_DNA"/>
</dbReference>
<dbReference type="InterPro" id="IPR033140">
    <property type="entry name" value="Lipase_GDXG_put_SER_AS"/>
</dbReference>
<feature type="domain" description="Alpha/beta hydrolase fold-3" evidence="4">
    <location>
        <begin position="78"/>
        <end position="284"/>
    </location>
</feature>
<evidence type="ECO:0000313" key="6">
    <source>
        <dbReference type="Proteomes" id="UP000515728"/>
    </source>
</evidence>
<evidence type="ECO:0000256" key="2">
    <source>
        <dbReference type="ARBA" id="ARBA00022801"/>
    </source>
</evidence>
<dbReference type="RefSeq" id="WP_185721624.1">
    <property type="nucleotide sequence ID" value="NZ_BAAAWI010000001.1"/>
</dbReference>
<keyword evidence="6" id="KW-1185">Reference proteome</keyword>
<dbReference type="GO" id="GO:0016787">
    <property type="term" value="F:hydrolase activity"/>
    <property type="evidence" value="ECO:0007669"/>
    <property type="project" value="UniProtKB-KW"/>
</dbReference>
<name>A0A7G7MPW3_9PSEU</name>
<dbReference type="InterPro" id="IPR013094">
    <property type="entry name" value="AB_hydrolase_3"/>
</dbReference>
<accession>A0A7G7MPW3</accession>
<evidence type="ECO:0000256" key="1">
    <source>
        <dbReference type="ARBA" id="ARBA00010515"/>
    </source>
</evidence>
<sequence>MTLDAQARGLLDAMAAQGAKDFSEMTVAEAREMGLAFIDLQGEPEQVADVADRTVPGPAGEVPVRVYRPAGDGPKPVIVYFHGGGWVIGSIEVADKPCRTLANTVDAVVVSVGYRKGPEDLYPAAPEDCYAATAWVAEHAAELGADPARLVVSGDSAGGNLAAVVTLMARDRGGPAIAHQLLIYPAVDAGGEYASRVENGEGYLLTKSAMDWFYAHYLAGPAQVEDPYVSPLRADSHTGLPPATVITAGYDPLRDEGDAYAAALTAAGVPVTHLRNPSMIHGFWWLLGAVGHTRASYDEAGAALRAALGS</sequence>
<dbReference type="PROSITE" id="PS01174">
    <property type="entry name" value="LIPASE_GDXG_SER"/>
    <property type="match status" value="1"/>
</dbReference>